<evidence type="ECO:0000313" key="2">
    <source>
        <dbReference type="Proteomes" id="UP000095672"/>
    </source>
</evidence>
<proteinExistence type="predicted"/>
<accession>A0A1C9W4Q4</accession>
<reference evidence="2" key="1">
    <citation type="submission" date="2016-01" db="EMBL/GenBank/DDBJ databases">
        <title>Complete genome sequence of Microbulbifer sp. CCB-MM1, a halophile isolated from Matang Mangrove Forest, Perak.</title>
        <authorList>
            <person name="Moh T.H."/>
            <person name="Dinesh B."/>
            <person name="Lau N.-S."/>
            <person name="Go F."/>
            <person name="Alexander Chong S.-C."/>
        </authorList>
    </citation>
    <scope>NUCLEOTIDE SEQUENCE [LARGE SCALE GENOMIC DNA]</scope>
    <source>
        <strain evidence="2">CCB-MM1</strain>
    </source>
</reference>
<keyword evidence="2" id="KW-1185">Reference proteome</keyword>
<dbReference type="EMBL" id="CP014143">
    <property type="protein sequence ID" value="AOS96134.1"/>
    <property type="molecule type" value="Genomic_DNA"/>
</dbReference>
<name>A0A1C9W4Q4_9GAMM</name>
<organism evidence="1 2">
    <name type="scientific">Microbulbifer aggregans</name>
    <dbReference type="NCBI Taxonomy" id="1769779"/>
    <lineage>
        <taxon>Bacteria</taxon>
        <taxon>Pseudomonadati</taxon>
        <taxon>Pseudomonadota</taxon>
        <taxon>Gammaproteobacteria</taxon>
        <taxon>Cellvibrionales</taxon>
        <taxon>Microbulbiferaceae</taxon>
        <taxon>Microbulbifer</taxon>
    </lineage>
</organism>
<gene>
    <name evidence="1" type="ORF">AUP74_00665</name>
</gene>
<dbReference type="KEGG" id="micc:AUP74_00665"/>
<dbReference type="Proteomes" id="UP000095672">
    <property type="component" value="Chromosome"/>
</dbReference>
<protein>
    <submittedName>
        <fullName evidence="1">Uncharacterized protein</fullName>
    </submittedName>
</protein>
<sequence length="69" mass="7847">MMWILKGKRQMSAQTNTITDRRIKVLNDFYEIKGDGIAHARIDQLKSSKEFRASVNNLASANLIGKPKK</sequence>
<dbReference type="AlphaFoldDB" id="A0A1C9W4Q4"/>
<evidence type="ECO:0000313" key="1">
    <source>
        <dbReference type="EMBL" id="AOS96134.1"/>
    </source>
</evidence>